<dbReference type="EMBL" id="SJDU01000094">
    <property type="protein sequence ID" value="TKZ35484.1"/>
    <property type="molecule type" value="Genomic_DNA"/>
</dbReference>
<keyword evidence="2" id="KW-1133">Transmembrane helix</keyword>
<keyword evidence="2" id="KW-0472">Membrane</keyword>
<evidence type="ECO:0000313" key="3">
    <source>
        <dbReference type="EMBL" id="TKZ35484.1"/>
    </source>
</evidence>
<dbReference type="RefSeq" id="WP_137998033.1">
    <property type="nucleotide sequence ID" value="NZ_SJDU01000094.1"/>
</dbReference>
<comment type="caution">
    <text evidence="3">The sequence shown here is derived from an EMBL/GenBank/DDBJ whole genome shotgun (WGS) entry which is preliminary data.</text>
</comment>
<reference evidence="3 4" key="1">
    <citation type="journal article" date="2019" name="Anaerobe">
        <title>Brachyspira catarrhinii sp. nov., an anaerobic intestinal spirochaete isolated from vervet monkeys may have been misidentified as Brachyspira aalborgi in previous studies.</title>
        <authorList>
            <person name="Phillips N.D."/>
            <person name="La T."/>
            <person name="Hampson D.J."/>
        </authorList>
    </citation>
    <scope>NUCLEOTIDE SEQUENCE [LARGE SCALE GENOMIC DNA]</scope>
    <source>
        <strain evidence="3 4">Z12</strain>
    </source>
</reference>
<sequence>MEKYFGGIIEFNIDLFKYISIIVGVFFIVAFAFIININSSKNIFKKNNKKSYTLQNKDNNYQNNRDVNNTQGNTYHNCNFYNSSYNDIKEDKDKEQ</sequence>
<feature type="region of interest" description="Disordered" evidence="1">
    <location>
        <begin position="55"/>
        <end position="75"/>
    </location>
</feature>
<organism evidence="3 4">
    <name type="scientific">Brachyspira catarrhinii</name>
    <dbReference type="NCBI Taxonomy" id="2528966"/>
    <lineage>
        <taxon>Bacteria</taxon>
        <taxon>Pseudomonadati</taxon>
        <taxon>Spirochaetota</taxon>
        <taxon>Spirochaetia</taxon>
        <taxon>Brachyspirales</taxon>
        <taxon>Brachyspiraceae</taxon>
        <taxon>Brachyspira</taxon>
    </lineage>
</organism>
<feature type="transmembrane region" description="Helical" evidence="2">
    <location>
        <begin position="15"/>
        <end position="37"/>
    </location>
</feature>
<evidence type="ECO:0000313" key="4">
    <source>
        <dbReference type="Proteomes" id="UP000310168"/>
    </source>
</evidence>
<dbReference type="Proteomes" id="UP000310168">
    <property type="component" value="Unassembled WGS sequence"/>
</dbReference>
<proteinExistence type="predicted"/>
<protein>
    <submittedName>
        <fullName evidence="3">Uncharacterized protein</fullName>
    </submittedName>
</protein>
<feature type="compositionally biased region" description="Low complexity" evidence="1">
    <location>
        <begin position="55"/>
        <end position="69"/>
    </location>
</feature>
<keyword evidence="4" id="KW-1185">Reference proteome</keyword>
<keyword evidence="2" id="KW-0812">Transmembrane</keyword>
<gene>
    <name evidence="3" type="ORF">EZH24_05040</name>
</gene>
<name>A0ABY2TRU2_9SPIR</name>
<evidence type="ECO:0000256" key="2">
    <source>
        <dbReference type="SAM" id="Phobius"/>
    </source>
</evidence>
<evidence type="ECO:0000256" key="1">
    <source>
        <dbReference type="SAM" id="MobiDB-lite"/>
    </source>
</evidence>
<accession>A0ABY2TRU2</accession>